<evidence type="ECO:0000313" key="9">
    <source>
        <dbReference type="EMBL" id="RDU68082.1"/>
    </source>
</evidence>
<evidence type="ECO:0000256" key="7">
    <source>
        <dbReference type="ARBA" id="ARBA00033270"/>
    </source>
</evidence>
<evidence type="ECO:0000256" key="8">
    <source>
        <dbReference type="SAM" id="Phobius"/>
    </source>
</evidence>
<evidence type="ECO:0000256" key="5">
    <source>
        <dbReference type="ARBA" id="ARBA00023136"/>
    </source>
</evidence>
<dbReference type="GO" id="GO:0005886">
    <property type="term" value="C:plasma membrane"/>
    <property type="evidence" value="ECO:0007669"/>
    <property type="project" value="TreeGrafter"/>
</dbReference>
<evidence type="ECO:0000256" key="3">
    <source>
        <dbReference type="ARBA" id="ARBA00022960"/>
    </source>
</evidence>
<sequence>MNAKKILAHFDFVVILFVLPLVVLSFWLVRELDVAMFAKQLKYLVMSLCVGLVIFFIPFRHLNYSIIFLYVLLLVLLILVKFIGVEKNSAARWIEIPFTSFSIQPSEVMKIALMLFLASYIAKNPPPDEGYGWRQFGIILSFVLLPFFIILLEPDLGTALIVLLVGVGVLFLVGVHRKIWITLGIIGLLVVPTTYSVAFSTGLLKPYHQKRIANFVSGEYPYQVQQALIAIGSGGFVGQKKEMATQSQLGFLPYASTDFFFAYYVERFGLLGAFGLLALYLGLILYLLSICLGAIKDYFLRVVSGYIAILFFLYAGVNICMVIGLAPVVGIPLPMMSYGGTSFMTFMILLVILENALAFRFIFEYNAHSARGPLAQLVRALGS</sequence>
<dbReference type="PANTHER" id="PTHR30474:SF1">
    <property type="entry name" value="PEPTIDOGLYCAN GLYCOSYLTRANSFERASE MRDB"/>
    <property type="match status" value="1"/>
</dbReference>
<proteinExistence type="predicted"/>
<feature type="transmembrane region" description="Helical" evidence="8">
    <location>
        <begin position="181"/>
        <end position="204"/>
    </location>
</feature>
<comment type="subcellular location">
    <subcellularLocation>
        <location evidence="1">Membrane</location>
        <topology evidence="1">Multi-pass membrane protein</topology>
    </subcellularLocation>
</comment>
<gene>
    <name evidence="9" type="ORF">CQA54_02085</name>
</gene>
<dbReference type="GO" id="GO:0008360">
    <property type="term" value="P:regulation of cell shape"/>
    <property type="evidence" value="ECO:0007669"/>
    <property type="project" value="UniProtKB-KW"/>
</dbReference>
<dbReference type="InterPro" id="IPR018365">
    <property type="entry name" value="Cell_cycle_FtsW-rel_CS"/>
</dbReference>
<evidence type="ECO:0000256" key="4">
    <source>
        <dbReference type="ARBA" id="ARBA00022989"/>
    </source>
</evidence>
<keyword evidence="3" id="KW-0133">Cell shape</keyword>
<keyword evidence="2 8" id="KW-0812">Transmembrane</keyword>
<keyword evidence="4 8" id="KW-1133">Transmembrane helix</keyword>
<dbReference type="RefSeq" id="WP_115570874.1">
    <property type="nucleotide sequence ID" value="NZ_NXLT01000002.1"/>
</dbReference>
<dbReference type="GO" id="GO:0032153">
    <property type="term" value="C:cell division site"/>
    <property type="evidence" value="ECO:0007669"/>
    <property type="project" value="TreeGrafter"/>
</dbReference>
<evidence type="ECO:0000256" key="2">
    <source>
        <dbReference type="ARBA" id="ARBA00022692"/>
    </source>
</evidence>
<dbReference type="PANTHER" id="PTHR30474">
    <property type="entry name" value="CELL CYCLE PROTEIN"/>
    <property type="match status" value="1"/>
</dbReference>
<keyword evidence="10" id="KW-1185">Reference proteome</keyword>
<feature type="transmembrane region" description="Helical" evidence="8">
    <location>
        <begin position="65"/>
        <end position="84"/>
    </location>
</feature>
<feature type="transmembrane region" description="Helical" evidence="8">
    <location>
        <begin position="6"/>
        <end position="29"/>
    </location>
</feature>
<dbReference type="InterPro" id="IPR001182">
    <property type="entry name" value="FtsW/RodA"/>
</dbReference>
<dbReference type="GO" id="GO:0015648">
    <property type="term" value="F:lipid-linked peptidoglycan transporter activity"/>
    <property type="evidence" value="ECO:0007669"/>
    <property type="project" value="TreeGrafter"/>
</dbReference>
<reference evidence="9 10" key="1">
    <citation type="submission" date="2018-04" db="EMBL/GenBank/DDBJ databases">
        <title>Novel Campyloabacter and Helicobacter Species and Strains.</title>
        <authorList>
            <person name="Mannion A.J."/>
            <person name="Shen Z."/>
            <person name="Fox J.G."/>
        </authorList>
    </citation>
    <scope>NUCLEOTIDE SEQUENCE [LARGE SCALE GENOMIC DNA]</scope>
    <source>
        <strain evidence="9 10">MIT 12-6600</strain>
    </source>
</reference>
<keyword evidence="5 8" id="KW-0472">Membrane</keyword>
<feature type="transmembrane region" description="Helical" evidence="8">
    <location>
        <begin position="41"/>
        <end position="59"/>
    </location>
</feature>
<evidence type="ECO:0000313" key="10">
    <source>
        <dbReference type="Proteomes" id="UP000256514"/>
    </source>
</evidence>
<protein>
    <recommendedName>
        <fullName evidence="7">Cell wall polymerase</fullName>
    </recommendedName>
    <alternativeName>
        <fullName evidence="6">Peptidoglycan polymerase</fullName>
    </alternativeName>
</protein>
<feature type="transmembrane region" description="Helical" evidence="8">
    <location>
        <begin position="343"/>
        <end position="363"/>
    </location>
</feature>
<feature type="transmembrane region" description="Helical" evidence="8">
    <location>
        <begin position="307"/>
        <end position="331"/>
    </location>
</feature>
<dbReference type="AlphaFoldDB" id="A0A3D8ISB7"/>
<feature type="transmembrane region" description="Helical" evidence="8">
    <location>
        <begin position="133"/>
        <end position="152"/>
    </location>
</feature>
<feature type="transmembrane region" description="Helical" evidence="8">
    <location>
        <begin position="271"/>
        <end position="295"/>
    </location>
</feature>
<dbReference type="PROSITE" id="PS00428">
    <property type="entry name" value="FTSW_RODA_SPOVE"/>
    <property type="match status" value="1"/>
</dbReference>
<evidence type="ECO:0000256" key="6">
    <source>
        <dbReference type="ARBA" id="ARBA00032370"/>
    </source>
</evidence>
<organism evidence="9 10">
    <name type="scientific">Helicobacter equorum</name>
    <dbReference type="NCBI Taxonomy" id="361872"/>
    <lineage>
        <taxon>Bacteria</taxon>
        <taxon>Pseudomonadati</taxon>
        <taxon>Campylobacterota</taxon>
        <taxon>Epsilonproteobacteria</taxon>
        <taxon>Campylobacterales</taxon>
        <taxon>Helicobacteraceae</taxon>
        <taxon>Helicobacter</taxon>
    </lineage>
</organism>
<comment type="caution">
    <text evidence="9">The sequence shown here is derived from an EMBL/GenBank/DDBJ whole genome shotgun (WGS) entry which is preliminary data.</text>
</comment>
<dbReference type="GO" id="GO:0051301">
    <property type="term" value="P:cell division"/>
    <property type="evidence" value="ECO:0007669"/>
    <property type="project" value="InterPro"/>
</dbReference>
<name>A0A3D8ISB7_9HELI</name>
<dbReference type="Proteomes" id="UP000256514">
    <property type="component" value="Unassembled WGS sequence"/>
</dbReference>
<dbReference type="EMBL" id="NXLT01000002">
    <property type="protein sequence ID" value="RDU68082.1"/>
    <property type="molecule type" value="Genomic_DNA"/>
</dbReference>
<feature type="transmembrane region" description="Helical" evidence="8">
    <location>
        <begin position="159"/>
        <end position="175"/>
    </location>
</feature>
<evidence type="ECO:0000256" key="1">
    <source>
        <dbReference type="ARBA" id="ARBA00004141"/>
    </source>
</evidence>
<dbReference type="OrthoDB" id="9768187at2"/>
<accession>A0A3D8ISB7</accession>
<dbReference type="Pfam" id="PF01098">
    <property type="entry name" value="FTSW_RODA_SPOVE"/>
    <property type="match status" value="1"/>
</dbReference>